<reference evidence="1" key="1">
    <citation type="journal article" date="2020" name="Microorganisms">
        <title>Reliable Identification of Environmental Pseudomonas Isolates Using the rpoD Gene.</title>
        <authorList>
            <consortium name="The Broad Institute Genome Sequencing Platform"/>
            <person name="Girard L."/>
            <person name="Lood C."/>
            <person name="Rokni-Zadeh H."/>
            <person name="van Noort V."/>
            <person name="Lavigne R."/>
            <person name="De Mot R."/>
        </authorList>
    </citation>
    <scope>NUCLEOTIDE SEQUENCE [LARGE SCALE GENOMIC DNA]</scope>
    <source>
        <strain evidence="1">SWRI145</strain>
    </source>
</reference>
<dbReference type="Proteomes" id="UP000615613">
    <property type="component" value="Chromosome"/>
</dbReference>
<accession>A0A8H9YPU1</accession>
<dbReference type="EMBL" id="CP077084">
    <property type="protein sequence ID" value="QXH83270.1"/>
    <property type="molecule type" value="Genomic_DNA"/>
</dbReference>
<sequence length="177" mass="18085">MRKTAFVFLATTTVYGCHTVTTPTPDALNSYRGVSTDNKNFIAAWDDLNTAASFCRKVHNNYEARSKNAEEAKLAIGATGGVFGFAGAMLVAAGTGGAAGGIFAGLAGVASTVLGTAETGPLGTAGFVAQKESIASMVQKASAEAEALSVDQHAKIYGIANGLRNSCFAAEKPETKI</sequence>
<proteinExistence type="predicted"/>
<evidence type="ECO:0000313" key="2">
    <source>
        <dbReference type="EMBL" id="QXH83270.1"/>
    </source>
</evidence>
<dbReference type="EMBL" id="JABWQF010000006">
    <property type="protein sequence ID" value="MBC3292209.1"/>
    <property type="molecule type" value="Genomic_DNA"/>
</dbReference>
<dbReference type="RefSeq" id="WP_186753081.1">
    <property type="nucleotide sequence ID" value="NZ_CP077084.1"/>
</dbReference>
<dbReference type="PROSITE" id="PS51257">
    <property type="entry name" value="PROKAR_LIPOPROTEIN"/>
    <property type="match status" value="1"/>
</dbReference>
<dbReference type="KEGG" id="ptrt:HU722_0025400"/>
<dbReference type="AlphaFoldDB" id="A0A8H9YPU1"/>
<keyword evidence="3" id="KW-1185">Reference proteome</keyword>
<reference evidence="2" key="2">
    <citation type="submission" date="2021-06" db="EMBL/GenBank/DDBJ databases">
        <title>Updating the genus Pseudomonas: Description of 43 new species and partition of the Pseudomonas putida group.</title>
        <authorList>
            <person name="Girard L."/>
            <person name="Lood C."/>
            <person name="Vandamme P."/>
            <person name="Rokni-Zadeh H."/>
            <person name="van Noort V."/>
            <person name="Hofte M."/>
            <person name="Lavigne R."/>
            <person name="De Mot R."/>
        </authorList>
    </citation>
    <scope>NUCLEOTIDE SEQUENCE</scope>
    <source>
        <strain evidence="2">SWRI145</strain>
    </source>
</reference>
<evidence type="ECO:0000313" key="3">
    <source>
        <dbReference type="Proteomes" id="UP000615613"/>
    </source>
</evidence>
<evidence type="ECO:0008006" key="4">
    <source>
        <dbReference type="Google" id="ProtNLM"/>
    </source>
</evidence>
<evidence type="ECO:0000313" key="1">
    <source>
        <dbReference type="EMBL" id="MBC3292209.1"/>
    </source>
</evidence>
<protein>
    <recommendedName>
        <fullName evidence="4">Lipoprotein</fullName>
    </recommendedName>
</protein>
<name>A0A8H9YPU1_9PSED</name>
<gene>
    <name evidence="2" type="ORF">HU722_0025400</name>
    <name evidence="1" type="ORF">HU722_11830</name>
</gene>
<organism evidence="1">
    <name type="scientific">Pseudomonas tritici</name>
    <dbReference type="NCBI Taxonomy" id="2745518"/>
    <lineage>
        <taxon>Bacteria</taxon>
        <taxon>Pseudomonadati</taxon>
        <taxon>Pseudomonadota</taxon>
        <taxon>Gammaproteobacteria</taxon>
        <taxon>Pseudomonadales</taxon>
        <taxon>Pseudomonadaceae</taxon>
        <taxon>Pseudomonas</taxon>
    </lineage>
</organism>